<organism evidence="3 4">
    <name type="scientific">Diplodia seriata</name>
    <dbReference type="NCBI Taxonomy" id="420778"/>
    <lineage>
        <taxon>Eukaryota</taxon>
        <taxon>Fungi</taxon>
        <taxon>Dikarya</taxon>
        <taxon>Ascomycota</taxon>
        <taxon>Pezizomycotina</taxon>
        <taxon>Dothideomycetes</taxon>
        <taxon>Dothideomycetes incertae sedis</taxon>
        <taxon>Botryosphaeriales</taxon>
        <taxon>Botryosphaeriaceae</taxon>
        <taxon>Diplodia</taxon>
    </lineage>
</organism>
<dbReference type="Proteomes" id="UP000190776">
    <property type="component" value="Unassembled WGS sequence"/>
</dbReference>
<dbReference type="CDD" id="cd16616">
    <property type="entry name" value="mRING-HC-C4C4_Asi1p-like"/>
    <property type="match status" value="1"/>
</dbReference>
<feature type="transmembrane region" description="Helical" evidence="2">
    <location>
        <begin position="351"/>
        <end position="370"/>
    </location>
</feature>
<keyword evidence="2" id="KW-1133">Transmembrane helix</keyword>
<gene>
    <name evidence="3" type="ORF">BK809_0003552</name>
</gene>
<dbReference type="GO" id="GO:0006511">
    <property type="term" value="P:ubiquitin-dependent protein catabolic process"/>
    <property type="evidence" value="ECO:0007669"/>
    <property type="project" value="TreeGrafter"/>
</dbReference>
<evidence type="ECO:0000256" key="1">
    <source>
        <dbReference type="SAM" id="MobiDB-lite"/>
    </source>
</evidence>
<name>A0A1S8BFS1_9PEZI</name>
<dbReference type="GO" id="GO:0016567">
    <property type="term" value="P:protein ubiquitination"/>
    <property type="evidence" value="ECO:0007669"/>
    <property type="project" value="TreeGrafter"/>
</dbReference>
<comment type="caution">
    <text evidence="3">The sequence shown here is derived from an EMBL/GenBank/DDBJ whole genome shotgun (WGS) entry which is preliminary data.</text>
</comment>
<evidence type="ECO:0000313" key="4">
    <source>
        <dbReference type="Proteomes" id="UP000190776"/>
    </source>
</evidence>
<keyword evidence="2" id="KW-0472">Membrane</keyword>
<dbReference type="AlphaFoldDB" id="A0A1S8BFS1"/>
<dbReference type="PANTHER" id="PTHR22696:SF1">
    <property type="entry name" value="E3 UBIQUITIN-PROTEIN LIGASE RNF26"/>
    <property type="match status" value="1"/>
</dbReference>
<feature type="region of interest" description="Disordered" evidence="1">
    <location>
        <begin position="741"/>
        <end position="784"/>
    </location>
</feature>
<dbReference type="GO" id="GO:0061630">
    <property type="term" value="F:ubiquitin protein ligase activity"/>
    <property type="evidence" value="ECO:0007669"/>
    <property type="project" value="TreeGrafter"/>
</dbReference>
<dbReference type="InterPro" id="IPR013083">
    <property type="entry name" value="Znf_RING/FYVE/PHD"/>
</dbReference>
<protein>
    <submittedName>
        <fullName evidence="3">Protein ASI3</fullName>
    </submittedName>
</protein>
<dbReference type="OrthoDB" id="66726at2759"/>
<accession>A0A1S8BFS1</accession>
<evidence type="ECO:0000256" key="2">
    <source>
        <dbReference type="SAM" id="Phobius"/>
    </source>
</evidence>
<evidence type="ECO:0000313" key="3">
    <source>
        <dbReference type="EMBL" id="OMP86382.1"/>
    </source>
</evidence>
<proteinExistence type="predicted"/>
<feature type="compositionally biased region" description="Basic and acidic residues" evidence="1">
    <location>
        <begin position="755"/>
        <end position="773"/>
    </location>
</feature>
<keyword evidence="2" id="KW-0812">Transmembrane</keyword>
<dbReference type="Gene3D" id="3.30.40.10">
    <property type="entry name" value="Zinc/RING finger domain, C3HC4 (zinc finger)"/>
    <property type="match status" value="1"/>
</dbReference>
<feature type="compositionally biased region" description="Acidic residues" evidence="1">
    <location>
        <begin position="745"/>
        <end position="754"/>
    </location>
</feature>
<dbReference type="EMBL" id="MSZU01000080">
    <property type="protein sequence ID" value="OMP86382.1"/>
    <property type="molecule type" value="Genomic_DNA"/>
</dbReference>
<feature type="transmembrane region" description="Helical" evidence="2">
    <location>
        <begin position="391"/>
        <end position="416"/>
    </location>
</feature>
<reference evidence="3 4" key="1">
    <citation type="submission" date="2017-01" db="EMBL/GenBank/DDBJ databases">
        <title>Draft genome sequence of Diplodia seriata F98.1, a fungal species involved in grapevine trunk diseases.</title>
        <authorList>
            <person name="Robert-Siegwald G."/>
            <person name="Vallet J."/>
            <person name="Abou-Mansour E."/>
            <person name="Xu J."/>
            <person name="Rey P."/>
            <person name="Bertsch C."/>
            <person name="Rego C."/>
            <person name="Larignon P."/>
            <person name="Fontaine F."/>
            <person name="Lebrun M.-H."/>
        </authorList>
    </citation>
    <scope>NUCLEOTIDE SEQUENCE [LARGE SCALE GENOMIC DNA]</scope>
    <source>
        <strain evidence="3 4">F98.1</strain>
    </source>
</reference>
<dbReference type="PANTHER" id="PTHR22696">
    <property type="entry name" value="E3 UBIQUITIN-PROTEIN LIGASE RNF26"/>
    <property type="match status" value="1"/>
</dbReference>
<dbReference type="Pfam" id="PF13920">
    <property type="entry name" value="zf-C3HC4_3"/>
    <property type="match status" value="1"/>
</dbReference>
<sequence>MDYLRAIPQAATAARQLVMNPLEQLDGILGKVMNSGTVIAEATASGGANVTNNITSAAGKFIQSSAAAVPGAAASAAAAATSGEAAEGADGLFNLDYIWNLGKIGGIFSYLTSRWALATFTVAILLNRTQFYASSRIPLNFRWHVRLAVYLAPIVTLIYQTQCLLQALRCQTSPEWSRLRYNDAKQPLAVDMAGEGGLLYKVSSNILYWEDDMASCRAVNMGHSEGEFLSLNGSLTRLWPLFLSLCLSQFVETMSCALQGRQPMPETGMTLFEHSLAFSEAEAMLMKPFDLGNSTATVTRTDGTTLKLTRGMLLQVLNVAPEVLVMAVVSSLSHLSSNFLAVLGLRTRFRLVNTGIWGVAYMVVFVWTFLRMTGMIGSIPHDLGILRIPTVCLVGFIPHLLIMLGLLACAAIYGLALVVTALNLPSGTEQTLTLKERFRTAYGNLQANVHFSGSTPISVSWSDDFYTALLKIGFTVLTAASEAVFLNEGTPIRVSEMTWLESKRIEELVARRAMVQRTIDGIPAELREDFVAEGVKARDVPETVTGLRSGYARERKTRGQKSLPEARAAGRDNGVGLLQRRGRWIMTYEFAKGIHRLVLAIQARLLLSVMNKLGITRRPQWLLKLAGVSQRPSGVQPSRISQMAAGLRSRELEFWYLSPEGRLTLPADTNVDVEMETRRRLEHNGRTYFDEEEVNEESLSSNLYSWWKNGGWWGDVDSSGDYSLPSDQSENDDTTSVISLSTTTGEEDWSDVADEDGRRTPTQRDPHADREETPSFEDASIDPSQLARLLDPQTDEDRAEAQLLASHLRSSHIMTRSRYRKAVEQHRGRILTSRYRPGHIYSAMTPEEEERALEHYILERRNATAQQHSSSSGADTWATGADGMGSGGPQCVVCQASPRTILVWPCGCLSLCDDCRVGLATRNFDSCVCCRSDVAAYSKLFVP</sequence>